<comment type="caution">
    <text evidence="1">The sequence shown here is derived from an EMBL/GenBank/DDBJ whole genome shotgun (WGS) entry which is preliminary data.</text>
</comment>
<gene>
    <name evidence="1" type="ORF">M4438_32380</name>
</gene>
<evidence type="ECO:0008006" key="3">
    <source>
        <dbReference type="Google" id="ProtNLM"/>
    </source>
</evidence>
<protein>
    <recommendedName>
        <fullName evidence="3">DUF4262 domain-containing protein</fullName>
    </recommendedName>
</protein>
<organism evidence="1 2">
    <name type="scientific">Streptomyces lavenduligriseus</name>
    <dbReference type="NCBI Taxonomy" id="67315"/>
    <lineage>
        <taxon>Bacteria</taxon>
        <taxon>Bacillati</taxon>
        <taxon>Actinomycetota</taxon>
        <taxon>Actinomycetes</taxon>
        <taxon>Kitasatosporales</taxon>
        <taxon>Streptomycetaceae</taxon>
        <taxon>Streptomyces</taxon>
    </lineage>
</organism>
<dbReference type="Proteomes" id="UP001202052">
    <property type="component" value="Unassembled WGS sequence"/>
</dbReference>
<dbReference type="EMBL" id="JAMCCK010000057">
    <property type="protein sequence ID" value="MCL3998149.1"/>
    <property type="molecule type" value="Genomic_DNA"/>
</dbReference>
<name>A0ABT0P342_9ACTN</name>
<dbReference type="RefSeq" id="WP_249492848.1">
    <property type="nucleotide sequence ID" value="NZ_JAMCCK010000057.1"/>
</dbReference>
<proteinExistence type="predicted"/>
<sequence length="176" mass="18809">MTAPALYKIEINEGDDGTAHPAEQVWASCADGAADHGLIAHQGLFVAGIDSGADDDLCPVGFVVLGHLRWADVIEAAAAYMARFHGWRNLYLYPGDDPAVLIPRVPRAVLTHDVFLRHPHPDHGCGCEWDETWRMGWAPATEHGPVPVTAMRHPAAAVTAAGIPDPDEGAPATWAV</sequence>
<evidence type="ECO:0000313" key="2">
    <source>
        <dbReference type="Proteomes" id="UP001202052"/>
    </source>
</evidence>
<keyword evidence="2" id="KW-1185">Reference proteome</keyword>
<evidence type="ECO:0000313" key="1">
    <source>
        <dbReference type="EMBL" id="MCL3998149.1"/>
    </source>
</evidence>
<reference evidence="1 2" key="1">
    <citation type="submission" date="2022-05" db="EMBL/GenBank/DDBJ databases">
        <title>Genome Resource of Streptomyces lavenduligriseus GA1-1, a Strain with Broad-Spectrum Antifungal Activity against Phytopathogenic Fungi.</title>
        <authorList>
            <person name="Qi D."/>
        </authorList>
    </citation>
    <scope>NUCLEOTIDE SEQUENCE [LARGE SCALE GENOMIC DNA]</scope>
    <source>
        <strain evidence="1 2">GA1-1</strain>
    </source>
</reference>
<accession>A0ABT0P342</accession>